<dbReference type="KEGG" id="ske:Sked_18910"/>
<evidence type="ECO:0000256" key="1">
    <source>
        <dbReference type="ARBA" id="ARBA00022603"/>
    </source>
</evidence>
<dbReference type="AlphaFoldDB" id="D1BH96"/>
<dbReference type="HOGENOM" id="CLU_078235_1_0_11"/>
<dbReference type="CDD" id="cd02440">
    <property type="entry name" value="AdoMet_MTases"/>
    <property type="match status" value="1"/>
</dbReference>
<dbReference type="EMBL" id="CP001819">
    <property type="protein sequence ID" value="ACZ21816.1"/>
    <property type="molecule type" value="Genomic_DNA"/>
</dbReference>
<gene>
    <name evidence="4" type="ordered locus">Sked_18910</name>
</gene>
<reference evidence="4 5" key="1">
    <citation type="journal article" date="2009" name="Stand. Genomic Sci.">
        <title>Complete genome sequence of Sanguibacter keddieii type strain (ST-74).</title>
        <authorList>
            <person name="Ivanova N."/>
            <person name="Sikorski J."/>
            <person name="Sims D."/>
            <person name="Brettin T."/>
            <person name="Detter J.C."/>
            <person name="Han C."/>
            <person name="Lapidus A."/>
            <person name="Copeland A."/>
            <person name="Glavina Del Rio T."/>
            <person name="Nolan M."/>
            <person name="Chen F."/>
            <person name="Lucas S."/>
            <person name="Tice H."/>
            <person name="Cheng J.F."/>
            <person name="Bruce D."/>
            <person name="Goodwin L."/>
            <person name="Pitluck S."/>
            <person name="Pati A."/>
            <person name="Mavromatis K."/>
            <person name="Chen A."/>
            <person name="Palaniappan K."/>
            <person name="D'haeseleer P."/>
            <person name="Chain P."/>
            <person name="Bristow J."/>
            <person name="Eisen J.A."/>
            <person name="Markowitz V."/>
            <person name="Hugenholtz P."/>
            <person name="Goker M."/>
            <person name="Pukall R."/>
            <person name="Klenk H.P."/>
            <person name="Kyrpides N.C."/>
        </authorList>
    </citation>
    <scope>NUCLEOTIDE SEQUENCE [LARGE SCALE GENOMIC DNA]</scope>
    <source>
        <strain evidence="5">ATCC 51767 / DSM 10542 / NCFB 3025 / ST-74</strain>
    </source>
</reference>
<dbReference type="GO" id="GO:0032259">
    <property type="term" value="P:methylation"/>
    <property type="evidence" value="ECO:0007669"/>
    <property type="project" value="UniProtKB-KW"/>
</dbReference>
<dbReference type="Proteomes" id="UP000000322">
    <property type="component" value="Chromosome"/>
</dbReference>
<dbReference type="STRING" id="446469.Sked_18910"/>
<evidence type="ECO:0000313" key="4">
    <source>
        <dbReference type="EMBL" id="ACZ21816.1"/>
    </source>
</evidence>
<dbReference type="SUPFAM" id="SSF53335">
    <property type="entry name" value="S-adenosyl-L-methionine-dependent methyltransferases"/>
    <property type="match status" value="1"/>
</dbReference>
<protein>
    <submittedName>
        <fullName evidence="4">2-polyprenyl-3-methyl-5-hydroxy-6-metoxy-1, 4-benzoquinol methylase</fullName>
    </submittedName>
</protein>
<evidence type="ECO:0000256" key="2">
    <source>
        <dbReference type="ARBA" id="ARBA00022679"/>
    </source>
</evidence>
<dbReference type="RefSeq" id="WP_012866885.1">
    <property type="nucleotide sequence ID" value="NC_013521.1"/>
</dbReference>
<evidence type="ECO:0000313" key="5">
    <source>
        <dbReference type="Proteomes" id="UP000000322"/>
    </source>
</evidence>
<dbReference type="GO" id="GO:0008168">
    <property type="term" value="F:methyltransferase activity"/>
    <property type="evidence" value="ECO:0007669"/>
    <property type="project" value="UniProtKB-KW"/>
</dbReference>
<dbReference type="InterPro" id="IPR029063">
    <property type="entry name" value="SAM-dependent_MTases_sf"/>
</dbReference>
<evidence type="ECO:0000256" key="3">
    <source>
        <dbReference type="ARBA" id="ARBA00022691"/>
    </source>
</evidence>
<sequence>MAGRPLDRVARRVVGHSLADRETQASELMDDPDCDAEGLRRTYRQFVVVNRLVSGWRGVYVRRLRPLLSAGRTTTLLDIGSGGGDVPRALARWAATDGLRLDITAIDPDDRATAYALSLPPVPGVTFRPCFSSDLVREGARFDVVTSNHVLHHLDPDQTAGLLDDSAALARRLVVHDDIARSPLAALGYWVGTLPLHRRGRPDASFVRDDGLLSIRRSYRPDELAAVLPQGWTVERQPFRVLAVLDRTRGDATDAGSSSSPVPESPRA</sequence>
<keyword evidence="5" id="KW-1185">Reference proteome</keyword>
<dbReference type="eggNOG" id="COG0500">
    <property type="taxonomic scope" value="Bacteria"/>
</dbReference>
<dbReference type="PANTHER" id="PTHR43464">
    <property type="entry name" value="METHYLTRANSFERASE"/>
    <property type="match status" value="1"/>
</dbReference>
<proteinExistence type="predicted"/>
<dbReference type="Gene3D" id="3.40.50.150">
    <property type="entry name" value="Vaccinia Virus protein VP39"/>
    <property type="match status" value="1"/>
</dbReference>
<dbReference type="Pfam" id="PF13489">
    <property type="entry name" value="Methyltransf_23"/>
    <property type="match status" value="1"/>
</dbReference>
<keyword evidence="1 4" id="KW-0489">Methyltransferase</keyword>
<dbReference type="NCBIfam" id="NF004851">
    <property type="entry name" value="PRK06202.1"/>
    <property type="match status" value="1"/>
</dbReference>
<organism evidence="4 5">
    <name type="scientific">Sanguibacter keddieii (strain ATCC 51767 / DSM 10542 / NCFB 3025 / ST-74)</name>
    <dbReference type="NCBI Taxonomy" id="446469"/>
    <lineage>
        <taxon>Bacteria</taxon>
        <taxon>Bacillati</taxon>
        <taxon>Actinomycetota</taxon>
        <taxon>Actinomycetes</taxon>
        <taxon>Micrococcales</taxon>
        <taxon>Sanguibacteraceae</taxon>
        <taxon>Sanguibacter</taxon>
    </lineage>
</organism>
<accession>D1BH96</accession>
<dbReference type="PANTHER" id="PTHR43464:SF19">
    <property type="entry name" value="UBIQUINONE BIOSYNTHESIS O-METHYLTRANSFERASE, MITOCHONDRIAL"/>
    <property type="match status" value="1"/>
</dbReference>
<keyword evidence="3" id="KW-0949">S-adenosyl-L-methionine</keyword>
<name>D1BH96_SANKS</name>
<keyword evidence="2" id="KW-0808">Transferase</keyword>